<keyword evidence="2" id="KW-1185">Reference proteome</keyword>
<organism evidence="1 2">
    <name type="scientific">Austropuccinia psidii MF-1</name>
    <dbReference type="NCBI Taxonomy" id="1389203"/>
    <lineage>
        <taxon>Eukaryota</taxon>
        <taxon>Fungi</taxon>
        <taxon>Dikarya</taxon>
        <taxon>Basidiomycota</taxon>
        <taxon>Pucciniomycotina</taxon>
        <taxon>Pucciniomycetes</taxon>
        <taxon>Pucciniales</taxon>
        <taxon>Sphaerophragmiaceae</taxon>
        <taxon>Austropuccinia</taxon>
    </lineage>
</organism>
<dbReference type="EMBL" id="AVOT02089902">
    <property type="protein sequence ID" value="MBW0572326.1"/>
    <property type="molecule type" value="Genomic_DNA"/>
</dbReference>
<protein>
    <submittedName>
        <fullName evidence="1">Uncharacterized protein</fullName>
    </submittedName>
</protein>
<proteinExistence type="predicted"/>
<dbReference type="Proteomes" id="UP000765509">
    <property type="component" value="Unassembled WGS sequence"/>
</dbReference>
<sequence>MSSKLTSICDSNHSDSPPSVLHGAGVFDDLRELSRESMAPTEIYDINKSYDGVKSFRVIEPPCINFQKKGSLVLNLLLLGPPGANSATLGKEIALRPTIDSQTFPEYYGAASRRVEDLDWKLLLMNLKSLWPPLATPIVS</sequence>
<accession>A0A9Q3K1M5</accession>
<evidence type="ECO:0000313" key="2">
    <source>
        <dbReference type="Proteomes" id="UP000765509"/>
    </source>
</evidence>
<gene>
    <name evidence="1" type="ORF">O181_112041</name>
</gene>
<reference evidence="1" key="1">
    <citation type="submission" date="2021-03" db="EMBL/GenBank/DDBJ databases">
        <title>Draft genome sequence of rust myrtle Austropuccinia psidii MF-1, a brazilian biotype.</title>
        <authorList>
            <person name="Quecine M.C."/>
            <person name="Pachon D.M.R."/>
            <person name="Bonatelli M.L."/>
            <person name="Correr F.H."/>
            <person name="Franceschini L.M."/>
            <person name="Leite T.F."/>
            <person name="Margarido G.R.A."/>
            <person name="Almeida C.A."/>
            <person name="Ferrarezi J.A."/>
            <person name="Labate C.A."/>
        </authorList>
    </citation>
    <scope>NUCLEOTIDE SEQUENCE</scope>
    <source>
        <strain evidence="1">MF-1</strain>
    </source>
</reference>
<dbReference type="AlphaFoldDB" id="A0A9Q3K1M5"/>
<comment type="caution">
    <text evidence="1">The sequence shown here is derived from an EMBL/GenBank/DDBJ whole genome shotgun (WGS) entry which is preliminary data.</text>
</comment>
<name>A0A9Q3K1M5_9BASI</name>
<evidence type="ECO:0000313" key="1">
    <source>
        <dbReference type="EMBL" id="MBW0572326.1"/>
    </source>
</evidence>